<dbReference type="HOGENOM" id="CLU_1408203_0_0_14"/>
<dbReference type="KEGG" id="ude:JM47_00755"/>
<accession>A0A0C5RL66</accession>
<dbReference type="PATRIC" id="fig|42094.4.peg.138"/>
<protein>
    <submittedName>
        <fullName evidence="2">Uncharacterized protein</fullName>
    </submittedName>
</protein>
<organism evidence="2 3">
    <name type="scientific">Ureaplasma diversum</name>
    <dbReference type="NCBI Taxonomy" id="42094"/>
    <lineage>
        <taxon>Bacteria</taxon>
        <taxon>Bacillati</taxon>
        <taxon>Mycoplasmatota</taxon>
        <taxon>Mycoplasmoidales</taxon>
        <taxon>Mycoplasmoidaceae</taxon>
        <taxon>Ureaplasma</taxon>
    </lineage>
</organism>
<evidence type="ECO:0000313" key="2">
    <source>
        <dbReference type="EMBL" id="AJQ45177.1"/>
    </source>
</evidence>
<name>A0A0C5RL66_9BACT</name>
<keyword evidence="1" id="KW-0175">Coiled coil</keyword>
<reference evidence="2 3" key="1">
    <citation type="journal article" date="2015" name="Genome Announc.">
        <title>Genome Sequence of Ureaplasma diversum Strain ATCC 49782.</title>
        <authorList>
            <person name="Marques L.M."/>
            <person name="Guimaraes A.M."/>
            <person name="Martins H.B."/>
            <person name="Rezende I.S."/>
            <person name="Barbosa M.S."/>
            <person name="Campos G.B."/>
            <person name="do Nascimento N.C."/>
            <person name="Dos Santos A.P."/>
            <person name="Amorim A.T."/>
            <person name="Santos V.M."/>
            <person name="Messick J.B."/>
            <person name="Timenetsky J."/>
        </authorList>
    </citation>
    <scope>NUCLEOTIDE SEQUENCE [LARGE SCALE GENOMIC DNA]</scope>
    <source>
        <strain evidence="2 3">ATCC 49782</strain>
    </source>
</reference>
<gene>
    <name evidence="2" type="ORF">JM47_00755</name>
</gene>
<feature type="coiled-coil region" evidence="1">
    <location>
        <begin position="107"/>
        <end position="141"/>
    </location>
</feature>
<dbReference type="EMBL" id="CP009770">
    <property type="protein sequence ID" value="AJQ45177.1"/>
    <property type="molecule type" value="Genomic_DNA"/>
</dbReference>
<proteinExistence type="predicted"/>
<dbReference type="AlphaFoldDB" id="A0A0C5RL66"/>
<dbReference type="Proteomes" id="UP000032261">
    <property type="component" value="Chromosome"/>
</dbReference>
<evidence type="ECO:0000256" key="1">
    <source>
        <dbReference type="SAM" id="Coils"/>
    </source>
</evidence>
<sequence>MKDETKEQFVPIAANQPEILNSKQLTDFFKKLKEAKSTKEINDSKEEFKKYINAFEEESNKYEAGKKEIDTWIEQNLKDNKHSEIKNNLLSEIERIHKVILVPDFDKDKFAKALKELKEKKQEAESMKKELEDRRQKALEEIGKIPSSYENGILFEIEDKEGFTKQINDAKNTSEIEKIIEIARNKAKSYGSK</sequence>
<evidence type="ECO:0000313" key="3">
    <source>
        <dbReference type="Proteomes" id="UP000032261"/>
    </source>
</evidence>
<dbReference type="RefSeq" id="WP_208895112.1">
    <property type="nucleotide sequence ID" value="NZ_CP009770.1"/>
</dbReference>